<name>A0AAE1DJ64_9GAST</name>
<proteinExistence type="predicted"/>
<organism evidence="1 2">
    <name type="scientific">Elysia crispata</name>
    <name type="common">lettuce slug</name>
    <dbReference type="NCBI Taxonomy" id="231223"/>
    <lineage>
        <taxon>Eukaryota</taxon>
        <taxon>Metazoa</taxon>
        <taxon>Spiralia</taxon>
        <taxon>Lophotrochozoa</taxon>
        <taxon>Mollusca</taxon>
        <taxon>Gastropoda</taxon>
        <taxon>Heterobranchia</taxon>
        <taxon>Euthyneura</taxon>
        <taxon>Panpulmonata</taxon>
        <taxon>Sacoglossa</taxon>
        <taxon>Placobranchoidea</taxon>
        <taxon>Plakobranchidae</taxon>
        <taxon>Elysia</taxon>
    </lineage>
</organism>
<protein>
    <submittedName>
        <fullName evidence="1">Uncharacterized protein</fullName>
    </submittedName>
</protein>
<comment type="caution">
    <text evidence="1">The sequence shown here is derived from an EMBL/GenBank/DDBJ whole genome shotgun (WGS) entry which is preliminary data.</text>
</comment>
<evidence type="ECO:0000313" key="1">
    <source>
        <dbReference type="EMBL" id="KAK3771765.1"/>
    </source>
</evidence>
<reference evidence="1" key="1">
    <citation type="journal article" date="2023" name="G3 (Bethesda)">
        <title>A reference genome for the long-term kleptoplast-retaining sea slug Elysia crispata morphotype clarki.</title>
        <authorList>
            <person name="Eastman K.E."/>
            <person name="Pendleton A.L."/>
            <person name="Shaikh M.A."/>
            <person name="Suttiyut T."/>
            <person name="Ogas R."/>
            <person name="Tomko P."/>
            <person name="Gavelis G."/>
            <person name="Widhalm J.R."/>
            <person name="Wisecaver J.H."/>
        </authorList>
    </citation>
    <scope>NUCLEOTIDE SEQUENCE</scope>
    <source>
        <strain evidence="1">ECLA1</strain>
    </source>
</reference>
<sequence>MKQATPRTYQPGAITIPVCSADVCCLILTDTRLLGLPRGLLIFLKGFDSQFSDLSDNIRHSRNTEPEACHDSGV</sequence>
<dbReference type="AlphaFoldDB" id="A0AAE1DJ64"/>
<dbReference type="Proteomes" id="UP001283361">
    <property type="component" value="Unassembled WGS sequence"/>
</dbReference>
<gene>
    <name evidence="1" type="ORF">RRG08_066510</name>
</gene>
<evidence type="ECO:0000313" key="2">
    <source>
        <dbReference type="Proteomes" id="UP001283361"/>
    </source>
</evidence>
<dbReference type="EMBL" id="JAWDGP010003682">
    <property type="protein sequence ID" value="KAK3771765.1"/>
    <property type="molecule type" value="Genomic_DNA"/>
</dbReference>
<keyword evidence="2" id="KW-1185">Reference proteome</keyword>
<accession>A0AAE1DJ64</accession>